<feature type="domain" description="Phosphatidylinositol transfer protein N-terminal" evidence="1">
    <location>
        <begin position="2"/>
        <end position="147"/>
    </location>
</feature>
<reference evidence="3" key="2">
    <citation type="journal article" date="2016" name="Sci. Rep.">
        <title>Dictyocaulus viviparus genome, variome and transcriptome elucidate lungworm biology and support future intervention.</title>
        <authorList>
            <person name="McNulty S.N."/>
            <person name="Strube C."/>
            <person name="Rosa B.A."/>
            <person name="Martin J.C."/>
            <person name="Tyagi R."/>
            <person name="Choi Y.J."/>
            <person name="Wang Q."/>
            <person name="Hallsworth Pepin K."/>
            <person name="Zhang X."/>
            <person name="Ozersky P."/>
            <person name="Wilson R.K."/>
            <person name="Sternberg P.W."/>
            <person name="Gasser R.B."/>
            <person name="Mitreva M."/>
        </authorList>
    </citation>
    <scope>NUCLEOTIDE SEQUENCE [LARGE SCALE GENOMIC DNA]</scope>
    <source>
        <strain evidence="3">HannoverDv2000</strain>
    </source>
</reference>
<dbReference type="GO" id="GO:0005737">
    <property type="term" value="C:cytoplasm"/>
    <property type="evidence" value="ECO:0007669"/>
    <property type="project" value="TreeGrafter"/>
</dbReference>
<dbReference type="InterPro" id="IPR001666">
    <property type="entry name" value="PI_transfer"/>
</dbReference>
<evidence type="ECO:0000313" key="2">
    <source>
        <dbReference type="EMBL" id="KJH44553.1"/>
    </source>
</evidence>
<organism evidence="2 3">
    <name type="scientific">Dictyocaulus viviparus</name>
    <name type="common">Bovine lungworm</name>
    <dbReference type="NCBI Taxonomy" id="29172"/>
    <lineage>
        <taxon>Eukaryota</taxon>
        <taxon>Metazoa</taxon>
        <taxon>Ecdysozoa</taxon>
        <taxon>Nematoda</taxon>
        <taxon>Chromadorea</taxon>
        <taxon>Rhabditida</taxon>
        <taxon>Rhabditina</taxon>
        <taxon>Rhabditomorpha</taxon>
        <taxon>Strongyloidea</taxon>
        <taxon>Metastrongylidae</taxon>
        <taxon>Dictyocaulus</taxon>
    </lineage>
</organism>
<sequence length="384" mass="43401">MMDRFSLEVETIYRNDHGNQNNVFNLNEEQLKSRIVDVMDFVKDPISTGDYSAEEDPKIYQSRKTNRGPLSDDWVEEFVRAGKPIMCAYKMCRVEFRYWGVQTRAERWIHDLALRNTMLRAHRQAWAWQDEWTGLNIADIRKLEAEAAEHLSSVMTVKNDDLADDSDVSSDDLYFDCSDGGLTQNHKPSIIRWSSELELEIVDEHSPPPTPCGRSTAALLIMVFHGEFSPDNPVDSKTNDTNTFRTTIDSLIQRHYPQLRGRVHVVMIPCGSEIDAVVGQLLSISTSFGALHPSLSLIISSAQHLYNEAIEGTIRRANEIYNEFIETEPHFNGEIFVVGDTIGGLLLYEAMTNHDLGQRSSSSISRITFEVVDGTGVVPLITCV</sequence>
<reference evidence="2 3" key="1">
    <citation type="submission" date="2013-11" db="EMBL/GenBank/DDBJ databases">
        <title>Draft genome of the bovine lungworm Dictyocaulus viviparus.</title>
        <authorList>
            <person name="Mitreva M."/>
        </authorList>
    </citation>
    <scope>NUCLEOTIDE SEQUENCE [LARGE SCALE GENOMIC DNA]</scope>
    <source>
        <strain evidence="2 3">HannoverDv2000</strain>
    </source>
</reference>
<evidence type="ECO:0000313" key="3">
    <source>
        <dbReference type="Proteomes" id="UP000053766"/>
    </source>
</evidence>
<dbReference type="PANTHER" id="PTHR10658:SF81">
    <property type="entry name" value="PROTEIN RETINAL DEGENERATION B"/>
    <property type="match status" value="1"/>
</dbReference>
<dbReference type="Pfam" id="PF02121">
    <property type="entry name" value="IP_trans"/>
    <property type="match status" value="1"/>
</dbReference>
<dbReference type="Gene3D" id="3.30.530.20">
    <property type="match status" value="1"/>
</dbReference>
<dbReference type="InterPro" id="IPR023393">
    <property type="entry name" value="START-like_dom_sf"/>
</dbReference>
<dbReference type="InterPro" id="IPR055261">
    <property type="entry name" value="PI_transfer_N"/>
</dbReference>
<evidence type="ECO:0000259" key="1">
    <source>
        <dbReference type="Pfam" id="PF02121"/>
    </source>
</evidence>
<dbReference type="GO" id="GO:0008525">
    <property type="term" value="F:phosphatidylcholine transporter activity"/>
    <property type="evidence" value="ECO:0007669"/>
    <property type="project" value="TreeGrafter"/>
</dbReference>
<dbReference type="SUPFAM" id="SSF55961">
    <property type="entry name" value="Bet v1-like"/>
    <property type="match status" value="1"/>
</dbReference>
<dbReference type="AlphaFoldDB" id="A0A0D8XIY0"/>
<dbReference type="GO" id="GO:0008526">
    <property type="term" value="F:phosphatidylinositol transfer activity"/>
    <property type="evidence" value="ECO:0007669"/>
    <property type="project" value="TreeGrafter"/>
</dbReference>
<dbReference type="PANTHER" id="PTHR10658">
    <property type="entry name" value="PHOSPHATIDYLINOSITOL TRANSFER PROTEIN"/>
    <property type="match status" value="1"/>
</dbReference>
<name>A0A0D8XIY0_DICVI</name>
<dbReference type="PRINTS" id="PR00391">
    <property type="entry name" value="PITRANSFER"/>
</dbReference>
<accession>A0A0D8XIY0</accession>
<dbReference type="STRING" id="29172.A0A0D8XIY0"/>
<dbReference type="EMBL" id="KN716464">
    <property type="protein sequence ID" value="KJH44553.1"/>
    <property type="molecule type" value="Genomic_DNA"/>
</dbReference>
<dbReference type="GO" id="GO:0035091">
    <property type="term" value="F:phosphatidylinositol binding"/>
    <property type="evidence" value="ECO:0007669"/>
    <property type="project" value="TreeGrafter"/>
</dbReference>
<keyword evidence="3" id="KW-1185">Reference proteome</keyword>
<protein>
    <submittedName>
        <fullName evidence="2">Phosphatidylinositol transfer protein</fullName>
    </submittedName>
</protein>
<dbReference type="Proteomes" id="UP000053766">
    <property type="component" value="Unassembled WGS sequence"/>
</dbReference>
<dbReference type="OrthoDB" id="10053061at2759"/>
<gene>
    <name evidence="2" type="ORF">DICVIV_09418</name>
</gene>
<dbReference type="GO" id="GO:0031210">
    <property type="term" value="F:phosphatidylcholine binding"/>
    <property type="evidence" value="ECO:0007669"/>
    <property type="project" value="TreeGrafter"/>
</dbReference>
<proteinExistence type="predicted"/>